<dbReference type="OrthoDB" id="5694214at2"/>
<evidence type="ECO:0000256" key="1">
    <source>
        <dbReference type="ARBA" id="ARBA00004442"/>
    </source>
</evidence>
<comment type="similarity">
    <text evidence="2">Belongs to the SusD family.</text>
</comment>
<keyword evidence="4" id="KW-0472">Membrane</keyword>
<dbReference type="InterPro" id="IPR012944">
    <property type="entry name" value="SusD_RagB_dom"/>
</dbReference>
<evidence type="ECO:0000313" key="9">
    <source>
        <dbReference type="Proteomes" id="UP000198785"/>
    </source>
</evidence>
<dbReference type="InterPro" id="IPR033985">
    <property type="entry name" value="SusD-like_N"/>
</dbReference>
<dbReference type="AlphaFoldDB" id="A0A1I6R9J9"/>
<dbReference type="InterPro" id="IPR011990">
    <property type="entry name" value="TPR-like_helical_dom_sf"/>
</dbReference>
<keyword evidence="5" id="KW-0998">Cell outer membrane</keyword>
<evidence type="ECO:0000256" key="3">
    <source>
        <dbReference type="ARBA" id="ARBA00022729"/>
    </source>
</evidence>
<evidence type="ECO:0000259" key="7">
    <source>
        <dbReference type="Pfam" id="PF14322"/>
    </source>
</evidence>
<reference evidence="8 9" key="1">
    <citation type="submission" date="2016-10" db="EMBL/GenBank/DDBJ databases">
        <authorList>
            <person name="de Groot N.N."/>
        </authorList>
    </citation>
    <scope>NUCLEOTIDE SEQUENCE [LARGE SCALE GENOMIC DNA]</scope>
    <source>
        <strain evidence="8 9">DSM 22789</strain>
    </source>
</reference>
<evidence type="ECO:0000256" key="4">
    <source>
        <dbReference type="ARBA" id="ARBA00023136"/>
    </source>
</evidence>
<dbReference type="Pfam" id="PF14322">
    <property type="entry name" value="SusD-like_3"/>
    <property type="match status" value="1"/>
</dbReference>
<dbReference type="Proteomes" id="UP000198785">
    <property type="component" value="Unassembled WGS sequence"/>
</dbReference>
<proteinExistence type="inferred from homology"/>
<name>A0A1I6R9J9_9SPHI</name>
<comment type="subcellular location">
    <subcellularLocation>
        <location evidence="1">Cell outer membrane</location>
    </subcellularLocation>
</comment>
<dbReference type="EMBL" id="FOZZ01000003">
    <property type="protein sequence ID" value="SFS61188.1"/>
    <property type="molecule type" value="Genomic_DNA"/>
</dbReference>
<feature type="domain" description="SusD-like N-terminal" evidence="7">
    <location>
        <begin position="100"/>
        <end position="209"/>
    </location>
</feature>
<dbReference type="STRING" id="683125.SAMN05660206_103216"/>
<dbReference type="Gene3D" id="1.25.40.390">
    <property type="match status" value="1"/>
</dbReference>
<evidence type="ECO:0000313" key="8">
    <source>
        <dbReference type="EMBL" id="SFS61188.1"/>
    </source>
</evidence>
<evidence type="ECO:0000259" key="6">
    <source>
        <dbReference type="Pfam" id="PF07980"/>
    </source>
</evidence>
<dbReference type="RefSeq" id="WP_093364388.1">
    <property type="nucleotide sequence ID" value="NZ_FOZZ01000003.1"/>
</dbReference>
<dbReference type="Pfam" id="PF07980">
    <property type="entry name" value="SusD_RagB"/>
    <property type="match status" value="1"/>
</dbReference>
<accession>A0A1I6R9J9</accession>
<evidence type="ECO:0000256" key="2">
    <source>
        <dbReference type="ARBA" id="ARBA00006275"/>
    </source>
</evidence>
<feature type="domain" description="RagB/SusD" evidence="6">
    <location>
        <begin position="287"/>
        <end position="563"/>
    </location>
</feature>
<dbReference type="SUPFAM" id="SSF48452">
    <property type="entry name" value="TPR-like"/>
    <property type="match status" value="1"/>
</dbReference>
<keyword evidence="3" id="KW-0732">Signal</keyword>
<evidence type="ECO:0000256" key="5">
    <source>
        <dbReference type="ARBA" id="ARBA00023237"/>
    </source>
</evidence>
<sequence>MKFHKLTIYVALATLCLQGCKNDGFLDRFPQDQFSEPTYFQSENDLKLYANKFYDNLPLAANFDADNNSDNMVPRSQDALLSGTFAIPSTGGGWAAADWLLIRQCNYFLERYQRAQTANAEMYAAEVRFFRGLFYWQKVARFGDVPLVLRDLDDSSEELFGSRMDRNVVMDQVLEDLQFAVNNLPENGTEQAGRLHKDAARALLSRIGLWEGTYRKYHALGNEQEPLQLSLSASEQLMQSGRYSLYSTGKPNEDYYNLFIQQDLNGNPENILHRSYVLGVSTQGYTRTATENNTGVSKAFVEQYLFKDGNPVATTTYTYDDSRPDLELLNRDARYIQTIATPDFVWRKGEGVPEPLKTGLPAIGTSRTTTGYWLIKGRSSDLAQFNASQSDIDAFIFRFGEVLLNYAEAKYELQGDLSQQDLDISVNLLRARVGMVSLTVNVAADSNGLDYGYQISALLREIRRERQVELIGEGLRFLDILRWKAGKLIENPKTIKGMKLTAALRNEYQQNGNDVSSVITDAQNYIVIYSNIANARSWDNKYYHYPIPVDQINLAGYSQNLGW</sequence>
<gene>
    <name evidence="8" type="ORF">SAMN05660206_103216</name>
</gene>
<protein>
    <submittedName>
        <fullName evidence="8">Starch-binding associating with outer membrane</fullName>
    </submittedName>
</protein>
<organism evidence="8 9">
    <name type="scientific">Sphingobacterium wenxiniae</name>
    <dbReference type="NCBI Taxonomy" id="683125"/>
    <lineage>
        <taxon>Bacteria</taxon>
        <taxon>Pseudomonadati</taxon>
        <taxon>Bacteroidota</taxon>
        <taxon>Sphingobacteriia</taxon>
        <taxon>Sphingobacteriales</taxon>
        <taxon>Sphingobacteriaceae</taxon>
        <taxon>Sphingobacterium</taxon>
    </lineage>
</organism>
<keyword evidence="9" id="KW-1185">Reference proteome</keyword>
<dbReference type="GO" id="GO:0009279">
    <property type="term" value="C:cell outer membrane"/>
    <property type="evidence" value="ECO:0007669"/>
    <property type="project" value="UniProtKB-SubCell"/>
</dbReference>